<dbReference type="EMBL" id="POTM01000034">
    <property type="protein sequence ID" value="TLH67605.1"/>
    <property type="molecule type" value="Genomic_DNA"/>
</dbReference>
<keyword evidence="2" id="KW-1185">Reference proteome</keyword>
<feature type="non-terminal residue" evidence="1">
    <location>
        <position position="60"/>
    </location>
</feature>
<gene>
    <name evidence="1" type="ORF">C1S79_13670</name>
</gene>
<evidence type="ECO:0000313" key="2">
    <source>
        <dbReference type="Proteomes" id="UP000309984"/>
    </source>
</evidence>
<sequence length="60" mass="6101">MSEALVDPDADEAALSGRMAELERVKARAAAEQARIAAALEARRVAAAAAGGPRVSRAAL</sequence>
<dbReference type="Proteomes" id="UP000309984">
    <property type="component" value="Unassembled WGS sequence"/>
</dbReference>
<accession>A0AA94RCI6</accession>
<keyword evidence="1" id="KW-0255">Endonuclease</keyword>
<protein>
    <submittedName>
        <fullName evidence="1">HNH endonuclease</fullName>
    </submittedName>
</protein>
<evidence type="ECO:0000313" key="1">
    <source>
        <dbReference type="EMBL" id="TLH67605.1"/>
    </source>
</evidence>
<comment type="caution">
    <text evidence="1">The sequence shown here is derived from an EMBL/GenBank/DDBJ whole genome shotgun (WGS) entry which is preliminary data.</text>
</comment>
<organism evidence="1 2">
    <name type="scientific">Mycolicibacterium phocaicum</name>
    <dbReference type="NCBI Taxonomy" id="319706"/>
    <lineage>
        <taxon>Bacteria</taxon>
        <taxon>Bacillati</taxon>
        <taxon>Actinomycetota</taxon>
        <taxon>Actinomycetes</taxon>
        <taxon>Mycobacteriales</taxon>
        <taxon>Mycobacteriaceae</taxon>
        <taxon>Mycolicibacterium</taxon>
    </lineage>
</organism>
<dbReference type="GO" id="GO:0004519">
    <property type="term" value="F:endonuclease activity"/>
    <property type="evidence" value="ECO:0007669"/>
    <property type="project" value="UniProtKB-KW"/>
</dbReference>
<dbReference type="AlphaFoldDB" id="A0AA94RCI6"/>
<proteinExistence type="predicted"/>
<reference evidence="1 2" key="1">
    <citation type="submission" date="2018-01" db="EMBL/GenBank/DDBJ databases">
        <title>Comparative genomics of Mycobacterium mucogenicum and Mycobacterium neoaurum clade members emphasizing tRNA and non-coding RNA.</title>
        <authorList>
            <person name="Behra P.R.K."/>
            <person name="Pettersson B.M.F."/>
            <person name="Das S."/>
            <person name="Dasgupta S."/>
            <person name="Kirsebom L.A."/>
        </authorList>
    </citation>
    <scope>NUCLEOTIDE SEQUENCE [LARGE SCALE GENOMIC DNA]</scope>
    <source>
        <strain evidence="1 2">DSM 45104</strain>
    </source>
</reference>
<name>A0AA94RCI6_9MYCO</name>
<keyword evidence="1" id="KW-0540">Nuclease</keyword>
<keyword evidence="1" id="KW-0378">Hydrolase</keyword>